<dbReference type="Pfam" id="PF03401">
    <property type="entry name" value="TctC"/>
    <property type="match status" value="1"/>
</dbReference>
<dbReference type="Gene3D" id="3.40.190.10">
    <property type="entry name" value="Periplasmic binding protein-like II"/>
    <property type="match status" value="1"/>
</dbReference>
<dbReference type="SUPFAM" id="SSF53850">
    <property type="entry name" value="Periplasmic binding protein-like II"/>
    <property type="match status" value="1"/>
</dbReference>
<dbReference type="EMBL" id="CAESAM010000103">
    <property type="protein sequence ID" value="CAB4342652.1"/>
    <property type="molecule type" value="Genomic_DNA"/>
</dbReference>
<proteinExistence type="predicted"/>
<dbReference type="PANTHER" id="PTHR42928">
    <property type="entry name" value="TRICARBOXYLATE-BINDING PROTEIN"/>
    <property type="match status" value="1"/>
</dbReference>
<gene>
    <name evidence="1" type="ORF">UFOPK4171_00893</name>
</gene>
<dbReference type="PANTHER" id="PTHR42928:SF3">
    <property type="entry name" value="UPF0065 PROTEIN YFLP"/>
    <property type="match status" value="1"/>
</dbReference>
<organism evidence="1">
    <name type="scientific">freshwater metagenome</name>
    <dbReference type="NCBI Taxonomy" id="449393"/>
    <lineage>
        <taxon>unclassified sequences</taxon>
        <taxon>metagenomes</taxon>
        <taxon>ecological metagenomes</taxon>
    </lineage>
</organism>
<sequence>MRKSIKVTVAVAASAFLVLSGTQSASAVPASKAVAGTQCDVLNQVAKGKGINGSDLTCLKISTGTYSGISYWTYKNMKSLDSLEFVASSNIGGGYGLTAIAVGEALKAEGLLKSYTVKYNSNAALGLGYFAGQKNRKDMLLVTGFAMPAGLINSKSTLSMLDQQPLIGFLREAEAIVVPTNSKYKTIKDLLADIKKSPKTVALGGGNVGGADHVTLAELAKTIGVAATDLNYVSYSGGGAIIPDIVSGRLAAAVSGTSEFDKYVEAGQLRALAITSPLPLKTIKGQTLIQQGIKMTFGNWRGFLAPKDLPAADYLNMLKVFDFAHNTIAWQAMLVDNSWIDEYRGGKAFTTWIAKEVDAIIANLKAFKLA</sequence>
<dbReference type="InterPro" id="IPR042100">
    <property type="entry name" value="Bug_dom1"/>
</dbReference>
<dbReference type="InterPro" id="IPR005064">
    <property type="entry name" value="BUG"/>
</dbReference>
<accession>A0A6J5ZN80</accession>
<dbReference type="AlphaFoldDB" id="A0A6J5ZN80"/>
<protein>
    <submittedName>
        <fullName evidence="1">Unannotated protein</fullName>
    </submittedName>
</protein>
<evidence type="ECO:0000313" key="1">
    <source>
        <dbReference type="EMBL" id="CAB4342652.1"/>
    </source>
</evidence>
<dbReference type="Gene3D" id="3.40.190.150">
    <property type="entry name" value="Bordetella uptake gene, domain 1"/>
    <property type="match status" value="1"/>
</dbReference>
<reference evidence="1" key="1">
    <citation type="submission" date="2020-05" db="EMBL/GenBank/DDBJ databases">
        <authorList>
            <person name="Chiriac C."/>
            <person name="Salcher M."/>
            <person name="Ghai R."/>
            <person name="Kavagutti S V."/>
        </authorList>
    </citation>
    <scope>NUCLEOTIDE SEQUENCE</scope>
</reference>
<name>A0A6J5ZN80_9ZZZZ</name>